<dbReference type="Pfam" id="PF01726">
    <property type="entry name" value="LexA_DNA_bind"/>
    <property type="match status" value="1"/>
</dbReference>
<dbReference type="InterPro" id="IPR006199">
    <property type="entry name" value="LexA_DNA-bd_dom"/>
</dbReference>
<dbReference type="PANTHER" id="PTHR33516">
    <property type="entry name" value="LEXA REPRESSOR"/>
    <property type="match status" value="1"/>
</dbReference>
<dbReference type="InterPro" id="IPR050077">
    <property type="entry name" value="LexA_repressor"/>
</dbReference>
<dbReference type="Proteomes" id="UP000187608">
    <property type="component" value="Unassembled WGS sequence"/>
</dbReference>
<dbReference type="GO" id="GO:0006508">
    <property type="term" value="P:proteolysis"/>
    <property type="evidence" value="ECO:0007669"/>
    <property type="project" value="InterPro"/>
</dbReference>
<evidence type="ECO:0000313" key="3">
    <source>
        <dbReference type="Proteomes" id="UP000187608"/>
    </source>
</evidence>
<dbReference type="Gene3D" id="1.10.10.10">
    <property type="entry name" value="Winged helix-like DNA-binding domain superfamily/Winged helix DNA-binding domain"/>
    <property type="match status" value="1"/>
</dbReference>
<evidence type="ECO:0000259" key="1">
    <source>
        <dbReference type="Pfam" id="PF01726"/>
    </source>
</evidence>
<dbReference type="InterPro" id="IPR036390">
    <property type="entry name" value="WH_DNA-bd_sf"/>
</dbReference>
<dbReference type="SUPFAM" id="SSF46785">
    <property type="entry name" value="Winged helix' DNA-binding domain"/>
    <property type="match status" value="1"/>
</dbReference>
<dbReference type="AlphaFoldDB" id="A0A1N7KHM3"/>
<dbReference type="GO" id="GO:0004252">
    <property type="term" value="F:serine-type endopeptidase activity"/>
    <property type="evidence" value="ECO:0007669"/>
    <property type="project" value="InterPro"/>
</dbReference>
<dbReference type="OrthoDB" id="1956263at2"/>
<feature type="domain" description="LexA repressor DNA-binding" evidence="1">
    <location>
        <begin position="1"/>
        <end position="55"/>
    </location>
</feature>
<dbReference type="EMBL" id="FTOC01000012">
    <property type="protein sequence ID" value="SIS61047.1"/>
    <property type="molecule type" value="Genomic_DNA"/>
</dbReference>
<dbReference type="RefSeq" id="WP_076560362.1">
    <property type="nucleotide sequence ID" value="NZ_FTOC01000012.1"/>
</dbReference>
<name>A0A1N7KHM3_9BACI</name>
<dbReference type="InterPro" id="IPR036388">
    <property type="entry name" value="WH-like_DNA-bd_sf"/>
</dbReference>
<organism evidence="2 3">
    <name type="scientific">Salimicrobium flavidum</name>
    <dbReference type="NCBI Taxonomy" id="570947"/>
    <lineage>
        <taxon>Bacteria</taxon>
        <taxon>Bacillati</taxon>
        <taxon>Bacillota</taxon>
        <taxon>Bacilli</taxon>
        <taxon>Bacillales</taxon>
        <taxon>Bacillaceae</taxon>
        <taxon>Salimicrobium</taxon>
    </lineage>
</organism>
<protein>
    <submittedName>
        <fullName evidence="2">Repressor LexA</fullName>
    </submittedName>
</protein>
<dbReference type="PANTHER" id="PTHR33516:SF2">
    <property type="entry name" value="LEXA REPRESSOR-RELATED"/>
    <property type="match status" value="1"/>
</dbReference>
<dbReference type="STRING" id="570947.SAMN05421687_1128"/>
<sequence>MKSLTRRQEDVTNYIEEHRATHGYSPTIREIGEGLGIKSSSTVHRHVQKLIDKGASKAI</sequence>
<proteinExistence type="predicted"/>
<reference evidence="3" key="1">
    <citation type="submission" date="2017-01" db="EMBL/GenBank/DDBJ databases">
        <authorList>
            <person name="Varghese N."/>
            <person name="Submissions S."/>
        </authorList>
    </citation>
    <scope>NUCLEOTIDE SEQUENCE [LARGE SCALE GENOMIC DNA]</scope>
    <source>
        <strain evidence="3">DSM 23127</strain>
    </source>
</reference>
<keyword evidence="3" id="KW-1185">Reference proteome</keyword>
<accession>A0A1N7KHM3</accession>
<evidence type="ECO:0000313" key="2">
    <source>
        <dbReference type="EMBL" id="SIS61047.1"/>
    </source>
</evidence>
<gene>
    <name evidence="2" type="ORF">SAMN05421687_1128</name>
</gene>